<comment type="pathway">
    <text evidence="5">Cofactor biosynthesis; coenzyme A biosynthesis; CoA from (R)-pantothenate: step 5/5.</text>
</comment>
<dbReference type="SUPFAM" id="SSF52540">
    <property type="entry name" value="P-loop containing nucleoside triphosphate hydrolases"/>
    <property type="match status" value="1"/>
</dbReference>
<keyword evidence="2 5" id="KW-0547">Nucleotide-binding</keyword>
<comment type="caution">
    <text evidence="7">The sequence shown here is derived from an EMBL/GenBank/DDBJ whole genome shotgun (WGS) entry which is preliminary data.</text>
</comment>
<dbReference type="GO" id="GO:0005737">
    <property type="term" value="C:cytoplasm"/>
    <property type="evidence" value="ECO:0007669"/>
    <property type="project" value="UniProtKB-SubCell"/>
</dbReference>
<dbReference type="Pfam" id="PF01121">
    <property type="entry name" value="CoaE"/>
    <property type="match status" value="1"/>
</dbReference>
<proteinExistence type="inferred from homology"/>
<sequence>MSFVVGLTGGIGSGKSAASAWFESQNISVVDADVIAREVVQQGQPALVQIHQAFGDWVLLENGELNRTALREYIFQFPEARKTLESITHPAIRHSIILQLEQTQSAYALLVSPLLFETNQHQLTQRTLLIDATEALQIERASQRDGQNIEQIKKIIRAQLPRVKKQQLADDIVLNDGHLDHLYQHLQQLHASYLVLAKKNQSNED</sequence>
<dbReference type="InterPro" id="IPR001977">
    <property type="entry name" value="Depp_CoAkinase"/>
</dbReference>
<keyword evidence="4 5" id="KW-0173">Coenzyme A biosynthesis</keyword>
<evidence type="ECO:0000256" key="5">
    <source>
        <dbReference type="HAMAP-Rule" id="MF_00376"/>
    </source>
</evidence>
<dbReference type="STRING" id="1891224.BBP83_12020"/>
<feature type="binding site" evidence="5">
    <location>
        <begin position="12"/>
        <end position="17"/>
    </location>
    <ligand>
        <name>ATP</name>
        <dbReference type="ChEBI" id="CHEBI:30616"/>
    </ligand>
</feature>
<dbReference type="AlphaFoldDB" id="A0A1C3CTW5"/>
<dbReference type="CDD" id="cd02022">
    <property type="entry name" value="DPCK"/>
    <property type="match status" value="1"/>
</dbReference>
<keyword evidence="5" id="KW-0963">Cytoplasm</keyword>
<comment type="similarity">
    <text evidence="1 5">Belongs to the CoaE family.</text>
</comment>
<dbReference type="RefSeq" id="WP_068889265.1">
    <property type="nucleotide sequence ID" value="NZ_CBCRUU010000008.1"/>
</dbReference>
<keyword evidence="5 7" id="KW-0418">Kinase</keyword>
<comment type="subcellular location">
    <subcellularLocation>
        <location evidence="5">Cytoplasm</location>
    </subcellularLocation>
</comment>
<comment type="catalytic activity">
    <reaction evidence="5">
        <text>3'-dephospho-CoA + ATP = ADP + CoA + H(+)</text>
        <dbReference type="Rhea" id="RHEA:18245"/>
        <dbReference type="ChEBI" id="CHEBI:15378"/>
        <dbReference type="ChEBI" id="CHEBI:30616"/>
        <dbReference type="ChEBI" id="CHEBI:57287"/>
        <dbReference type="ChEBI" id="CHEBI:57328"/>
        <dbReference type="ChEBI" id="CHEBI:456216"/>
        <dbReference type="EC" id="2.7.1.24"/>
    </reaction>
</comment>
<dbReference type="PROSITE" id="PS51219">
    <property type="entry name" value="DPCK"/>
    <property type="match status" value="1"/>
</dbReference>
<evidence type="ECO:0000256" key="1">
    <source>
        <dbReference type="ARBA" id="ARBA00009018"/>
    </source>
</evidence>
<gene>
    <name evidence="5" type="primary">coaE</name>
    <name evidence="7" type="ORF">BBP83_12020</name>
</gene>
<dbReference type="Proteomes" id="UP000186553">
    <property type="component" value="Unassembled WGS sequence"/>
</dbReference>
<evidence type="ECO:0000256" key="2">
    <source>
        <dbReference type="ARBA" id="ARBA00022741"/>
    </source>
</evidence>
<dbReference type="NCBIfam" id="TIGR00152">
    <property type="entry name" value="dephospho-CoA kinase"/>
    <property type="match status" value="1"/>
</dbReference>
<comment type="function">
    <text evidence="5">Catalyzes the phosphorylation of the 3'-hydroxyl group of dephosphocoenzyme A to form coenzyme A.</text>
</comment>
<reference evidence="7 8" key="1">
    <citation type="submission" date="2016-07" db="EMBL/GenBank/DDBJ databases">
        <title>Acinetobacter sp. ANC 4603.</title>
        <authorList>
            <person name="Radolfova-Krizova L."/>
            <person name="Nemec A."/>
        </authorList>
    </citation>
    <scope>NUCLEOTIDE SEQUENCE [LARGE SCALE GENOMIC DNA]</scope>
    <source>
        <strain evidence="7 8">ANC 4603</strain>
    </source>
</reference>
<dbReference type="PANTHER" id="PTHR10695:SF46">
    <property type="entry name" value="BIFUNCTIONAL COENZYME A SYNTHASE-RELATED"/>
    <property type="match status" value="1"/>
</dbReference>
<evidence type="ECO:0000313" key="8">
    <source>
        <dbReference type="Proteomes" id="UP000186553"/>
    </source>
</evidence>
<keyword evidence="3 5" id="KW-0067">ATP-binding</keyword>
<keyword evidence="5" id="KW-0808">Transferase</keyword>
<accession>A0A1C3CTW5</accession>
<dbReference type="GO" id="GO:0005524">
    <property type="term" value="F:ATP binding"/>
    <property type="evidence" value="ECO:0007669"/>
    <property type="project" value="UniProtKB-UniRule"/>
</dbReference>
<evidence type="ECO:0000313" key="7">
    <source>
        <dbReference type="EMBL" id="ODA12192.1"/>
    </source>
</evidence>
<name>A0A1C3CTW5_9GAMM</name>
<protein>
    <recommendedName>
        <fullName evidence="5 6">Dephospho-CoA kinase</fullName>
        <ecNumber evidence="5 6">2.7.1.24</ecNumber>
    </recommendedName>
    <alternativeName>
        <fullName evidence="5">Dephosphocoenzyme A kinase</fullName>
    </alternativeName>
</protein>
<dbReference type="EC" id="2.7.1.24" evidence="5 6"/>
<keyword evidence="8" id="KW-1185">Reference proteome</keyword>
<dbReference type="InterPro" id="IPR027417">
    <property type="entry name" value="P-loop_NTPase"/>
</dbReference>
<evidence type="ECO:0000256" key="6">
    <source>
        <dbReference type="NCBIfam" id="TIGR00152"/>
    </source>
</evidence>
<dbReference type="OrthoDB" id="9812943at2"/>
<dbReference type="GO" id="GO:0015937">
    <property type="term" value="P:coenzyme A biosynthetic process"/>
    <property type="evidence" value="ECO:0007669"/>
    <property type="project" value="UniProtKB-UniRule"/>
</dbReference>
<dbReference type="Gene3D" id="3.40.50.300">
    <property type="entry name" value="P-loop containing nucleotide triphosphate hydrolases"/>
    <property type="match status" value="1"/>
</dbReference>
<dbReference type="HAMAP" id="MF_00376">
    <property type="entry name" value="Dephospho_CoA_kinase"/>
    <property type="match status" value="1"/>
</dbReference>
<dbReference type="GO" id="GO:0004140">
    <property type="term" value="F:dephospho-CoA kinase activity"/>
    <property type="evidence" value="ECO:0007669"/>
    <property type="project" value="UniProtKB-UniRule"/>
</dbReference>
<evidence type="ECO:0000256" key="3">
    <source>
        <dbReference type="ARBA" id="ARBA00022840"/>
    </source>
</evidence>
<organism evidence="7 8">
    <name type="scientific">Acinetobacter celticus</name>
    <dbReference type="NCBI Taxonomy" id="1891224"/>
    <lineage>
        <taxon>Bacteria</taxon>
        <taxon>Pseudomonadati</taxon>
        <taxon>Pseudomonadota</taxon>
        <taxon>Gammaproteobacteria</taxon>
        <taxon>Moraxellales</taxon>
        <taxon>Moraxellaceae</taxon>
        <taxon>Acinetobacter</taxon>
    </lineage>
</organism>
<evidence type="ECO:0000256" key="4">
    <source>
        <dbReference type="ARBA" id="ARBA00022993"/>
    </source>
</evidence>
<dbReference type="PANTHER" id="PTHR10695">
    <property type="entry name" value="DEPHOSPHO-COA KINASE-RELATED"/>
    <property type="match status" value="1"/>
</dbReference>
<dbReference type="EMBL" id="MBDL01000012">
    <property type="protein sequence ID" value="ODA12192.1"/>
    <property type="molecule type" value="Genomic_DNA"/>
</dbReference>
<dbReference type="UniPathway" id="UPA00241">
    <property type="reaction ID" value="UER00356"/>
</dbReference>